<dbReference type="Pfam" id="PF07845">
    <property type="entry name" value="DUF1636"/>
    <property type="match status" value="1"/>
</dbReference>
<evidence type="ECO:0000313" key="2">
    <source>
        <dbReference type="Proteomes" id="UP001139516"/>
    </source>
</evidence>
<keyword evidence="2" id="KW-1185">Reference proteome</keyword>
<name>A0A9X1YFD6_9PROT</name>
<dbReference type="AlphaFoldDB" id="A0A9X1YFD6"/>
<dbReference type="EMBL" id="JALPRX010000052">
    <property type="protein sequence ID" value="MCK8785206.1"/>
    <property type="molecule type" value="Genomic_DNA"/>
</dbReference>
<dbReference type="RefSeq" id="WP_248667330.1">
    <property type="nucleotide sequence ID" value="NZ_JALPRX010000052.1"/>
</dbReference>
<dbReference type="InterPro" id="IPR012863">
    <property type="entry name" value="DUF1636"/>
</dbReference>
<gene>
    <name evidence="1" type="ORF">M0638_12505</name>
</gene>
<sequence length="144" mass="14203">MAPAGDAAPPDPPACTLLVCVTCRAGRALAEGEAPPGRILHDALAGHLGALATAPVSLRPVTCLAACDRGCAAVLAAPGKWSYLLGHLSPALAGDLIAYGAAYAAHASGAVLPSRRPASLRSVVLGRIPALPPADPSPAAIPAR</sequence>
<dbReference type="InterPro" id="IPR036249">
    <property type="entry name" value="Thioredoxin-like_sf"/>
</dbReference>
<protein>
    <submittedName>
        <fullName evidence="1">DUF1636 domain-containing protein</fullName>
    </submittedName>
</protein>
<comment type="caution">
    <text evidence="1">The sequence shown here is derived from an EMBL/GenBank/DDBJ whole genome shotgun (WGS) entry which is preliminary data.</text>
</comment>
<proteinExistence type="predicted"/>
<dbReference type="SUPFAM" id="SSF52833">
    <property type="entry name" value="Thioredoxin-like"/>
    <property type="match status" value="1"/>
</dbReference>
<dbReference type="CDD" id="cd02980">
    <property type="entry name" value="TRX_Fd_family"/>
    <property type="match status" value="1"/>
</dbReference>
<accession>A0A9X1YFD6</accession>
<evidence type="ECO:0000313" key="1">
    <source>
        <dbReference type="EMBL" id="MCK8785206.1"/>
    </source>
</evidence>
<reference evidence="1" key="1">
    <citation type="submission" date="2022-04" db="EMBL/GenBank/DDBJ databases">
        <title>Roseomonas acroporae sp. nov., isolated from coral Acropora digitifera.</title>
        <authorList>
            <person name="Sun H."/>
        </authorList>
    </citation>
    <scope>NUCLEOTIDE SEQUENCE</scope>
    <source>
        <strain evidence="1">NAR14</strain>
    </source>
</reference>
<dbReference type="Proteomes" id="UP001139516">
    <property type="component" value="Unassembled WGS sequence"/>
</dbReference>
<organism evidence="1 2">
    <name type="scientific">Roseomonas acroporae</name>
    <dbReference type="NCBI Taxonomy" id="2937791"/>
    <lineage>
        <taxon>Bacteria</taxon>
        <taxon>Pseudomonadati</taxon>
        <taxon>Pseudomonadota</taxon>
        <taxon>Alphaproteobacteria</taxon>
        <taxon>Acetobacterales</taxon>
        <taxon>Roseomonadaceae</taxon>
        <taxon>Roseomonas</taxon>
    </lineage>
</organism>